<dbReference type="Pfam" id="PF24626">
    <property type="entry name" value="SH3_Tf2-1"/>
    <property type="match status" value="1"/>
</dbReference>
<dbReference type="FunFam" id="3.30.420.10:FF:000219">
    <property type="entry name" value="Putative retroelement"/>
    <property type="match status" value="1"/>
</dbReference>
<dbReference type="InterPro" id="IPR041373">
    <property type="entry name" value="RT_RNaseH"/>
</dbReference>
<keyword evidence="24" id="KW-1185">Reference proteome</keyword>
<dbReference type="Pfam" id="PF03732">
    <property type="entry name" value="Retrotrans_gag"/>
    <property type="match status" value="1"/>
</dbReference>
<protein>
    <recommendedName>
        <fullName evidence="25">Integrase catalytic domain-containing protein</fullName>
    </recommendedName>
</protein>
<dbReference type="InterPro" id="IPR001584">
    <property type="entry name" value="Integrase_cat-core"/>
</dbReference>
<dbReference type="Gene3D" id="3.30.420.10">
    <property type="entry name" value="Ribonuclease H-like superfamily/Ribonuclease H"/>
    <property type="match status" value="1"/>
</dbReference>
<dbReference type="GO" id="GO:0015074">
    <property type="term" value="P:DNA integration"/>
    <property type="evidence" value="ECO:0007669"/>
    <property type="project" value="UniProtKB-KW"/>
</dbReference>
<proteinExistence type="predicted"/>
<dbReference type="InterPro" id="IPR036397">
    <property type="entry name" value="RNaseH_sf"/>
</dbReference>
<evidence type="ECO:0000256" key="12">
    <source>
        <dbReference type="ARBA" id="ARBA00022918"/>
    </source>
</evidence>
<dbReference type="InterPro" id="IPR043502">
    <property type="entry name" value="DNA/RNA_pol_sf"/>
</dbReference>
<dbReference type="InterPro" id="IPR016197">
    <property type="entry name" value="Chromo-like_dom_sf"/>
</dbReference>
<dbReference type="PANTHER" id="PTHR37984:SF5">
    <property type="entry name" value="PROTEIN NYNRIN-LIKE"/>
    <property type="match status" value="1"/>
</dbReference>
<evidence type="ECO:0000256" key="14">
    <source>
        <dbReference type="ARBA" id="ARBA00023015"/>
    </source>
</evidence>
<evidence type="ECO:0000256" key="13">
    <source>
        <dbReference type="ARBA" id="ARBA00022932"/>
    </source>
</evidence>
<dbReference type="Gene3D" id="2.40.70.10">
    <property type="entry name" value="Acid Proteases"/>
    <property type="match status" value="1"/>
</dbReference>
<dbReference type="GO" id="GO:0006508">
    <property type="term" value="P:proteolysis"/>
    <property type="evidence" value="ECO:0007669"/>
    <property type="project" value="UniProtKB-KW"/>
</dbReference>
<dbReference type="Pfam" id="PF00385">
    <property type="entry name" value="Chromo"/>
    <property type="match status" value="1"/>
</dbReference>
<dbReference type="SUPFAM" id="SSF54160">
    <property type="entry name" value="Chromo domain-like"/>
    <property type="match status" value="1"/>
</dbReference>
<organism evidence="23 24">
    <name type="scientific">Nyssa sinensis</name>
    <dbReference type="NCBI Taxonomy" id="561372"/>
    <lineage>
        <taxon>Eukaryota</taxon>
        <taxon>Viridiplantae</taxon>
        <taxon>Streptophyta</taxon>
        <taxon>Embryophyta</taxon>
        <taxon>Tracheophyta</taxon>
        <taxon>Spermatophyta</taxon>
        <taxon>Magnoliopsida</taxon>
        <taxon>eudicotyledons</taxon>
        <taxon>Gunneridae</taxon>
        <taxon>Pentapetalae</taxon>
        <taxon>asterids</taxon>
        <taxon>Cornales</taxon>
        <taxon>Nyssaceae</taxon>
        <taxon>Nyssa</taxon>
    </lineage>
</organism>
<keyword evidence="4" id="KW-0548">Nucleotidyltransferase</keyword>
<keyword evidence="14" id="KW-0805">Transcription regulation</keyword>
<evidence type="ECO:0000256" key="20">
    <source>
        <dbReference type="SAM" id="MobiDB-lite"/>
    </source>
</evidence>
<evidence type="ECO:0000256" key="3">
    <source>
        <dbReference type="ARBA" id="ARBA00022679"/>
    </source>
</evidence>
<dbReference type="SUPFAM" id="SSF50630">
    <property type="entry name" value="Acid proteases"/>
    <property type="match status" value="1"/>
</dbReference>
<dbReference type="Gene3D" id="2.40.50.40">
    <property type="match status" value="1"/>
</dbReference>
<keyword evidence="13" id="KW-0239">DNA-directed DNA polymerase</keyword>
<comment type="subcellular location">
    <subcellularLocation>
        <location evidence="1">Nucleus</location>
    </subcellularLocation>
</comment>
<keyword evidence="19" id="KW-0175">Coiled coil</keyword>
<dbReference type="GO" id="GO:0006310">
    <property type="term" value="P:DNA recombination"/>
    <property type="evidence" value="ECO:0007669"/>
    <property type="project" value="UniProtKB-KW"/>
</dbReference>
<dbReference type="InterPro" id="IPR056924">
    <property type="entry name" value="SH3_Tf2-1"/>
</dbReference>
<keyword evidence="8" id="KW-0255">Endonuclease</keyword>
<dbReference type="InterPro" id="IPR050951">
    <property type="entry name" value="Retrovirus_Pol_polyprotein"/>
</dbReference>
<dbReference type="GO" id="GO:0004190">
    <property type="term" value="F:aspartic-type endopeptidase activity"/>
    <property type="evidence" value="ECO:0007669"/>
    <property type="project" value="UniProtKB-KW"/>
</dbReference>
<dbReference type="SUPFAM" id="SSF46689">
    <property type="entry name" value="Homeodomain-like"/>
    <property type="match status" value="1"/>
</dbReference>
<reference evidence="23 24" key="1">
    <citation type="submission" date="2019-09" db="EMBL/GenBank/DDBJ databases">
        <title>A chromosome-level genome assembly of the Chinese tupelo Nyssa sinensis.</title>
        <authorList>
            <person name="Yang X."/>
            <person name="Kang M."/>
            <person name="Yang Y."/>
            <person name="Xiong H."/>
            <person name="Wang M."/>
            <person name="Zhang Z."/>
            <person name="Wang Z."/>
            <person name="Wu H."/>
            <person name="Ma T."/>
            <person name="Liu J."/>
            <person name="Xi Z."/>
        </authorList>
    </citation>
    <scope>NUCLEOTIDE SEQUENCE [LARGE SCALE GENOMIC DNA]</scope>
    <source>
        <strain evidence="23">J267</strain>
        <tissue evidence="23">Leaf</tissue>
    </source>
</reference>
<dbReference type="InterPro" id="IPR000953">
    <property type="entry name" value="Chromo/chromo_shadow_dom"/>
</dbReference>
<evidence type="ECO:0000256" key="15">
    <source>
        <dbReference type="ARBA" id="ARBA00023125"/>
    </source>
</evidence>
<evidence type="ECO:0000256" key="2">
    <source>
        <dbReference type="ARBA" id="ARBA00022670"/>
    </source>
</evidence>
<evidence type="ECO:0000259" key="22">
    <source>
        <dbReference type="PROSITE" id="PS50994"/>
    </source>
</evidence>
<dbReference type="InterPro" id="IPR023780">
    <property type="entry name" value="Chromo_domain"/>
</dbReference>
<evidence type="ECO:0000256" key="7">
    <source>
        <dbReference type="ARBA" id="ARBA00022750"/>
    </source>
</evidence>
<evidence type="ECO:0000256" key="1">
    <source>
        <dbReference type="ARBA" id="ARBA00004123"/>
    </source>
</evidence>
<evidence type="ECO:0000256" key="16">
    <source>
        <dbReference type="ARBA" id="ARBA00023163"/>
    </source>
</evidence>
<keyword evidence="18" id="KW-0539">Nucleus</keyword>
<dbReference type="Pfam" id="PF17917">
    <property type="entry name" value="RT_RNaseH"/>
    <property type="match status" value="1"/>
</dbReference>
<keyword evidence="16" id="KW-0804">Transcription</keyword>
<keyword evidence="7" id="KW-0064">Aspartyl protease</keyword>
<gene>
    <name evidence="23" type="ORF">F0562_035938</name>
</gene>
<keyword evidence="10" id="KW-0460">Magnesium</keyword>
<dbReference type="FunFam" id="1.10.340.70:FF:000001">
    <property type="entry name" value="Retrovirus-related Pol polyprotein from transposon gypsy-like Protein"/>
    <property type="match status" value="1"/>
</dbReference>
<dbReference type="GO" id="GO:0004519">
    <property type="term" value="F:endonuclease activity"/>
    <property type="evidence" value="ECO:0007669"/>
    <property type="project" value="UniProtKB-KW"/>
</dbReference>
<dbReference type="Proteomes" id="UP000325577">
    <property type="component" value="Linkage Group LG21"/>
</dbReference>
<feature type="coiled-coil region" evidence="19">
    <location>
        <begin position="1150"/>
        <end position="1181"/>
    </location>
</feature>
<keyword evidence="5" id="KW-0540">Nuclease</keyword>
<evidence type="ECO:0000256" key="4">
    <source>
        <dbReference type="ARBA" id="ARBA00022695"/>
    </source>
</evidence>
<evidence type="ECO:0000256" key="19">
    <source>
        <dbReference type="SAM" id="Coils"/>
    </source>
</evidence>
<feature type="region of interest" description="Disordered" evidence="20">
    <location>
        <begin position="250"/>
        <end position="286"/>
    </location>
</feature>
<keyword evidence="3" id="KW-0808">Transferase</keyword>
<evidence type="ECO:0000256" key="8">
    <source>
        <dbReference type="ARBA" id="ARBA00022759"/>
    </source>
</evidence>
<keyword evidence="6" id="KW-0479">Metal-binding</keyword>
<dbReference type="FunFam" id="1.10.10.60:FF:000002">
    <property type="entry name" value="Myb family transcription factor"/>
    <property type="match status" value="1"/>
</dbReference>
<dbReference type="Gene3D" id="1.10.340.70">
    <property type="match status" value="1"/>
</dbReference>
<dbReference type="Pfam" id="PF08284">
    <property type="entry name" value="RVP_2"/>
    <property type="match status" value="1"/>
</dbReference>
<name>A0A5J5ACA9_9ASTE</name>
<feature type="domain" description="Chromo" evidence="21">
    <location>
        <begin position="1273"/>
        <end position="1312"/>
    </location>
</feature>
<dbReference type="NCBIfam" id="TIGR01557">
    <property type="entry name" value="myb_SHAQKYF"/>
    <property type="match status" value="1"/>
</dbReference>
<evidence type="ECO:0000256" key="11">
    <source>
        <dbReference type="ARBA" id="ARBA00022908"/>
    </source>
</evidence>
<dbReference type="EMBL" id="CM018045">
    <property type="protein sequence ID" value="KAA8528583.1"/>
    <property type="molecule type" value="Genomic_DNA"/>
</dbReference>
<dbReference type="GO" id="GO:0005634">
    <property type="term" value="C:nucleus"/>
    <property type="evidence" value="ECO:0007669"/>
    <property type="project" value="UniProtKB-SubCell"/>
</dbReference>
<dbReference type="InterPro" id="IPR005162">
    <property type="entry name" value="Retrotrans_gag_dom"/>
</dbReference>
<dbReference type="SUPFAM" id="SSF56672">
    <property type="entry name" value="DNA/RNA polymerases"/>
    <property type="match status" value="1"/>
</dbReference>
<evidence type="ECO:0000256" key="17">
    <source>
        <dbReference type="ARBA" id="ARBA00023172"/>
    </source>
</evidence>
<dbReference type="InterPro" id="IPR006447">
    <property type="entry name" value="Myb_dom_plants"/>
</dbReference>
<evidence type="ECO:0000256" key="6">
    <source>
        <dbReference type="ARBA" id="ARBA00022723"/>
    </source>
</evidence>
<dbReference type="Pfam" id="PF17921">
    <property type="entry name" value="Integrase_H2C2"/>
    <property type="match status" value="1"/>
</dbReference>
<dbReference type="InterPro" id="IPR041588">
    <property type="entry name" value="Integrase_H2C2"/>
</dbReference>
<dbReference type="GO" id="GO:0003964">
    <property type="term" value="F:RNA-directed DNA polymerase activity"/>
    <property type="evidence" value="ECO:0007669"/>
    <property type="project" value="UniProtKB-KW"/>
</dbReference>
<feature type="domain" description="Integrase catalytic" evidence="22">
    <location>
        <begin position="965"/>
        <end position="1129"/>
    </location>
</feature>
<evidence type="ECO:0000256" key="18">
    <source>
        <dbReference type="ARBA" id="ARBA00023242"/>
    </source>
</evidence>
<evidence type="ECO:0000313" key="23">
    <source>
        <dbReference type="EMBL" id="KAA8528583.1"/>
    </source>
</evidence>
<dbReference type="OrthoDB" id="2013610at2759"/>
<dbReference type="InterPro" id="IPR012337">
    <property type="entry name" value="RNaseH-like_sf"/>
</dbReference>
<accession>A0A5J5ACA9</accession>
<keyword evidence="17" id="KW-0233">DNA recombination</keyword>
<dbReference type="InterPro" id="IPR009057">
    <property type="entry name" value="Homeodomain-like_sf"/>
</dbReference>
<keyword evidence="11" id="KW-0229">DNA integration</keyword>
<dbReference type="CDD" id="cd00303">
    <property type="entry name" value="retropepsin_like"/>
    <property type="match status" value="1"/>
</dbReference>
<dbReference type="Gene3D" id="1.10.10.60">
    <property type="entry name" value="Homeodomain-like"/>
    <property type="match status" value="1"/>
</dbReference>
<dbReference type="PROSITE" id="PS50013">
    <property type="entry name" value="CHROMO_2"/>
    <property type="match status" value="1"/>
</dbReference>
<feature type="region of interest" description="Disordered" evidence="20">
    <location>
        <begin position="450"/>
        <end position="492"/>
    </location>
</feature>
<dbReference type="Pfam" id="PF00249">
    <property type="entry name" value="Myb_DNA-binding"/>
    <property type="match status" value="1"/>
</dbReference>
<keyword evidence="2" id="KW-0645">Protease</keyword>
<evidence type="ECO:0000256" key="9">
    <source>
        <dbReference type="ARBA" id="ARBA00022801"/>
    </source>
</evidence>
<evidence type="ECO:0000259" key="21">
    <source>
        <dbReference type="PROSITE" id="PS50013"/>
    </source>
</evidence>
<evidence type="ECO:0008006" key="25">
    <source>
        <dbReference type="Google" id="ProtNLM"/>
    </source>
</evidence>
<keyword evidence="9" id="KW-0378">Hydrolase</keyword>
<evidence type="ECO:0000256" key="10">
    <source>
        <dbReference type="ARBA" id="ARBA00022842"/>
    </source>
</evidence>
<evidence type="ECO:0000256" key="5">
    <source>
        <dbReference type="ARBA" id="ARBA00022722"/>
    </source>
</evidence>
<keyword evidence="15" id="KW-0238">DNA-binding</keyword>
<dbReference type="CDD" id="cd09274">
    <property type="entry name" value="RNase_HI_RT_Ty3"/>
    <property type="match status" value="1"/>
</dbReference>
<dbReference type="PANTHER" id="PTHR37984">
    <property type="entry name" value="PROTEIN CBG26694"/>
    <property type="match status" value="1"/>
</dbReference>
<keyword evidence="12" id="KW-0695">RNA-directed DNA polymerase</keyword>
<feature type="compositionally biased region" description="Polar residues" evidence="20">
    <location>
        <begin position="474"/>
        <end position="483"/>
    </location>
</feature>
<sequence length="1492" mass="169362">MFLSSNAMRTASTLPDLSLQISPPSISDCEVKEVGYDGFIRKSSYSDQSSTTDTGSSGSDLSHENRFFPTEMVFNHCPKPTLSLGFEMAALNPLPAAQLPKNVQHHHHYNYQPQIYGREFKRSNSRMINGVKRSVRAPRMRWTSTLHAHFVRAVQLLGGHERATPKSVLELMNVKDLTLAHVKSHLQMYRTVKSTDNGTEQVFAMDTRGKTNAEFRNEVNEALARHESNFDQVNTTLQTVLTEIQALRSTRSSHACPPEVNPMAQEGSSHHPHATPSAAGYNHSPPSSLKLQFPKFNGEDPMGWIYKAEQYFEYQGIRADQRVQLASFHLEGIALQWHRWHTKFREPPTWEELTKAVLLRFGPTEFEDPSEALSRLKQTTTVATYQEAFERLSHRVDKLPETFLIGCFIAGLRDDIRLDVKIKQPRTLADTIGVARLVEERNQLQRRPTPINRMQTGAPLPRGNPNPAAGILGSTPSQRSGMGSNAPPSPFRRITNQEARERREKGLCYYCDEKYSLGHRCERPQLFMIEDAPHMEKENGENGEEPPQEAETQELLPEISFHAIAGAEHPQTLRVLGKWKNKSLMVLIDGGSTHNFIDQHTASRFGLPILRDKKLQVVVANRERIECTGRCQGLMLTIQGIPITADYYVLPVAACQAVLGVQWLETLGPLEMDYKRLTMSFRVRGTTHTLHGLGRTAECASIQVLNDKKCAGLQGTGFFFQIVLAEPKSSIQPYPPEIKSFLEEFSKVFETPTSIPPKRLHDHRILLQPDAEPAIRKWRPYLLGRRFIVRTDHQSLKYLLEQRITTPAQSRWLPKLLGYDYAIEYKKGPENQAADSLSRMGELQFLSISIPHADWWPTLQQEVREDPFYASLASRRDAHKLTLRDGAWFQNGKIFLSPNSTLIHLILTDSHSSPIGGHFGFHKTLHRINQSFIWPKMRQALKDFLKTCEVCQQYKADCMKPAGLLQPLPIPTQSWIDVSMDFIEGLPMANGHSVIMVVVDRLTKYAHFVPMKHPFSAASVARAFVANVVRLHGVPASIVSDRDKVFTSHFWQALFRLQGTKLCMSSSYHPQTDGQSEVVNRTLEQYLRCFAGSQPKKWVEWIPWAEFSYNTSIHSATKITPFEAVYGKPPPSLLTYVPGTARVQAVDEYLQDRDQILRELRRNLQLAQERMKSQANQHRREVSFNIGDYVYLKLQPYRQTSIAFRGSLKLSPRFYGPYKVIERVGPVAYKLDLPVGSLIHDTFHVSLLRKHLGTIAPTSPDLPPVAADSTILPQPESILARREVQKGKYRPKSEVLIKWVGTPVEDATWETEWRFRRAYPSQGQTDKGLKQRTGIIEVEAGLSCEKADTNSSYSIKPLSQSLPATLKNPQTGSWSSSMETNDWCHSNQENAFNYSHFEPNDTKVDGHEMALHMSERKKEMLDRRSSMSSSEMLLNLEFTLGRSSWQMDYAESSNELTLLNWPEVFHCSGPNKLACCYSGLQDRTKSAILQHN</sequence>
<dbReference type="SUPFAM" id="SSF53098">
    <property type="entry name" value="Ribonuclease H-like"/>
    <property type="match status" value="1"/>
</dbReference>
<dbReference type="InterPro" id="IPR001005">
    <property type="entry name" value="SANT/Myb"/>
</dbReference>
<dbReference type="GO" id="GO:0003887">
    <property type="term" value="F:DNA-directed DNA polymerase activity"/>
    <property type="evidence" value="ECO:0007669"/>
    <property type="project" value="UniProtKB-KW"/>
</dbReference>
<evidence type="ECO:0000313" key="24">
    <source>
        <dbReference type="Proteomes" id="UP000325577"/>
    </source>
</evidence>
<dbReference type="InterPro" id="IPR021109">
    <property type="entry name" value="Peptidase_aspartic_dom_sf"/>
</dbReference>
<dbReference type="Pfam" id="PF00665">
    <property type="entry name" value="rve"/>
    <property type="match status" value="1"/>
</dbReference>
<dbReference type="GO" id="GO:0003677">
    <property type="term" value="F:DNA binding"/>
    <property type="evidence" value="ECO:0007669"/>
    <property type="project" value="UniProtKB-KW"/>
</dbReference>
<dbReference type="PROSITE" id="PS50994">
    <property type="entry name" value="INTEGRASE"/>
    <property type="match status" value="1"/>
</dbReference>
<dbReference type="GO" id="GO:0046872">
    <property type="term" value="F:metal ion binding"/>
    <property type="evidence" value="ECO:0007669"/>
    <property type="project" value="UniProtKB-KW"/>
</dbReference>